<keyword evidence="1" id="KW-0472">Membrane</keyword>
<organism evidence="3 4">
    <name type="scientific">Streptomyces halstedii</name>
    <dbReference type="NCBI Taxonomy" id="1944"/>
    <lineage>
        <taxon>Bacteria</taxon>
        <taxon>Bacillati</taxon>
        <taxon>Actinomycetota</taxon>
        <taxon>Actinomycetes</taxon>
        <taxon>Kitasatosporales</taxon>
        <taxon>Streptomycetaceae</taxon>
        <taxon>Streptomyces</taxon>
    </lineage>
</organism>
<dbReference type="RefSeq" id="WP_228869935.1">
    <property type="nucleotide sequence ID" value="NZ_JAHUVW010000001.1"/>
</dbReference>
<dbReference type="EMBL" id="JAHUVW010000001">
    <property type="protein sequence ID" value="MBV7671369.1"/>
    <property type="molecule type" value="Genomic_DNA"/>
</dbReference>
<dbReference type="InterPro" id="IPR010090">
    <property type="entry name" value="Phage_tape_meas"/>
</dbReference>
<protein>
    <submittedName>
        <fullName evidence="3">Phage tail tape measure protein</fullName>
    </submittedName>
</protein>
<feature type="domain" description="Phage tail tape measure protein" evidence="2">
    <location>
        <begin position="90"/>
        <end position="291"/>
    </location>
</feature>
<dbReference type="Pfam" id="PF10145">
    <property type="entry name" value="PhageMin_Tail"/>
    <property type="match status" value="1"/>
</dbReference>
<reference evidence="3 4" key="1">
    <citation type="submission" date="2021-07" db="EMBL/GenBank/DDBJ databases">
        <title>Sequencing Streptomyces halstedii LGO-A4 genome an citrus endophytic actinomycete.</title>
        <authorList>
            <person name="Samborskyy M."/>
            <person name="Scott N."/>
            <person name="Deglau R."/>
            <person name="Dickens S."/>
            <person name="Oliveira L.G."/>
        </authorList>
    </citation>
    <scope>NUCLEOTIDE SEQUENCE [LARGE SCALE GENOMIC DNA]</scope>
    <source>
        <strain evidence="3 4">LGO-A4</strain>
    </source>
</reference>
<keyword evidence="1" id="KW-0812">Transmembrane</keyword>
<keyword evidence="1" id="KW-1133">Transmembrane helix</keyword>
<keyword evidence="4" id="KW-1185">Reference proteome</keyword>
<gene>
    <name evidence="3" type="ORF">STHAL_18125</name>
</gene>
<evidence type="ECO:0000256" key="1">
    <source>
        <dbReference type="SAM" id="Phobius"/>
    </source>
</evidence>
<evidence type="ECO:0000313" key="3">
    <source>
        <dbReference type="EMBL" id="MBV7671369.1"/>
    </source>
</evidence>
<accession>A0ABS6TTD0</accession>
<sequence>MATLEELLVAIGIDTEDLTSGTQGAADEVESSLGGIQTAAAGAAVGGMFVAGLNAAMDLQAVETSLQNQLGLNEAEAARAGDAAGRVYAAGWGESMQEVGDALGVVAQAMGGVGELTDAEMDDMTKKALMLGETFELDVAESANAAGKMIKMGMAKDGQEAFDILTAAAQELPAMMRDDIPKVIEEYGKHFQRMGIDGKTAFGMMSQYVQAGGRDIDQAADVVHEFARITSEETDRASDAFKELGLDSGQMLSDIGKGGDSAEAAISKTLKALRGVKDPADQAALGVELFGDMAGEGADALWAMDPATAAAAGGMDDVAGAADKAAGSIEASKSLDAIWRTMSVTLGEILQPALSFLSDFMQENPGLVKILAGALLVLGVAIGLAVIAQWAWNAALWAFPGTWIIAGIVALIAIIVLVIVYWDEIAAATGKAWDWIQTKVGQGTDWVSDKVGSAVDWVKGKWDEGWGWVEDKTEVAVSAVLAAVGWLAAIPGRVSGWFGQVVSFIRGLPGQISRAASGMWDSIVSNFRAAVNRVIGMWNNLSFTIGGGSIMGVSIPSMTLNTPNIPYLADGGITTGPTLAMIGEGAEQEAVLPLSKLEGLMRSAAGVGRTGGDQSHGEIRVTLDASGGTSALRTALQEIVRVEGRGDVQIAFGQ</sequence>
<feature type="transmembrane region" description="Helical" evidence="1">
    <location>
        <begin position="370"/>
        <end position="391"/>
    </location>
</feature>
<evidence type="ECO:0000259" key="2">
    <source>
        <dbReference type="Pfam" id="PF10145"/>
    </source>
</evidence>
<proteinExistence type="predicted"/>
<dbReference type="Proteomes" id="UP000735541">
    <property type="component" value="Unassembled WGS sequence"/>
</dbReference>
<comment type="caution">
    <text evidence="3">The sequence shown here is derived from an EMBL/GenBank/DDBJ whole genome shotgun (WGS) entry which is preliminary data.</text>
</comment>
<evidence type="ECO:0000313" key="4">
    <source>
        <dbReference type="Proteomes" id="UP000735541"/>
    </source>
</evidence>
<name>A0ABS6TTD0_STRHA</name>
<feature type="transmembrane region" description="Helical" evidence="1">
    <location>
        <begin position="403"/>
        <end position="422"/>
    </location>
</feature>